<keyword evidence="2" id="KW-0539">Nucleus</keyword>
<dbReference type="InterPro" id="IPR006590">
    <property type="entry name" value="RNA_pol_Rpb4/RPC9_core"/>
</dbReference>
<dbReference type="SMART" id="SM00657">
    <property type="entry name" value="RPOL4c"/>
    <property type="match status" value="1"/>
</dbReference>
<keyword evidence="7" id="KW-1185">Reference proteome</keyword>
<dbReference type="GO" id="GO:0000166">
    <property type="term" value="F:nucleotide binding"/>
    <property type="evidence" value="ECO:0007669"/>
    <property type="project" value="InterPro"/>
</dbReference>
<reference evidence="6 7" key="1">
    <citation type="submission" date="2021-09" db="EMBL/GenBank/DDBJ databases">
        <title>Genomic insights and catalytic innovation underlie evolution of tropane alkaloids biosynthesis.</title>
        <authorList>
            <person name="Wang Y.-J."/>
            <person name="Tian T."/>
            <person name="Huang J.-P."/>
            <person name="Huang S.-X."/>
        </authorList>
    </citation>
    <scope>NUCLEOTIDE SEQUENCE [LARGE SCALE GENOMIC DNA]</scope>
    <source>
        <strain evidence="6">KIB-2018</strain>
        <tissue evidence="6">Leaf</tissue>
    </source>
</reference>
<feature type="domain" description="RNA polymerase Rpb4/RPC9 core" evidence="5">
    <location>
        <begin position="56"/>
        <end position="177"/>
    </location>
</feature>
<evidence type="ECO:0000256" key="2">
    <source>
        <dbReference type="ARBA" id="ARBA00023242"/>
    </source>
</evidence>
<accession>A0AAV8T2N9</accession>
<comment type="similarity">
    <text evidence="3">Belongs to the eukaryotic RPB4 RNA polymerase subunit family.</text>
</comment>
<protein>
    <recommendedName>
        <fullName evidence="5">RNA polymerase Rpb4/RPC9 core domain-containing protein</fullName>
    </recommendedName>
</protein>
<evidence type="ECO:0000256" key="4">
    <source>
        <dbReference type="SAM" id="MobiDB-lite"/>
    </source>
</evidence>
<dbReference type="Pfam" id="PF03874">
    <property type="entry name" value="RNA_pol_Rpb4"/>
    <property type="match status" value="1"/>
</dbReference>
<dbReference type="SUPFAM" id="SSF47819">
    <property type="entry name" value="HRDC-like"/>
    <property type="match status" value="1"/>
</dbReference>
<dbReference type="Proteomes" id="UP001159364">
    <property type="component" value="Linkage Group LG07"/>
</dbReference>
<dbReference type="InterPro" id="IPR010997">
    <property type="entry name" value="HRDC-like_sf"/>
</dbReference>
<dbReference type="GO" id="GO:0005634">
    <property type="term" value="C:nucleus"/>
    <property type="evidence" value="ECO:0007669"/>
    <property type="project" value="UniProtKB-SubCell"/>
</dbReference>
<dbReference type="PANTHER" id="PTHR21297">
    <property type="entry name" value="DNA-DIRECTED RNA POLYMERASE II"/>
    <property type="match status" value="1"/>
</dbReference>
<proteinExistence type="inferred from homology"/>
<comment type="subcellular location">
    <subcellularLocation>
        <location evidence="1">Nucleus</location>
    </subcellularLocation>
</comment>
<dbReference type="GO" id="GO:0030880">
    <property type="term" value="C:RNA polymerase complex"/>
    <property type="evidence" value="ECO:0007669"/>
    <property type="project" value="InterPro"/>
</dbReference>
<dbReference type="InterPro" id="IPR005574">
    <property type="entry name" value="Rpb4/RPC9"/>
</dbReference>
<dbReference type="EMBL" id="JAIWQS010000007">
    <property type="protein sequence ID" value="KAJ8761035.1"/>
    <property type="molecule type" value="Genomic_DNA"/>
</dbReference>
<organism evidence="6 7">
    <name type="scientific">Erythroxylum novogranatense</name>
    <dbReference type="NCBI Taxonomy" id="1862640"/>
    <lineage>
        <taxon>Eukaryota</taxon>
        <taxon>Viridiplantae</taxon>
        <taxon>Streptophyta</taxon>
        <taxon>Embryophyta</taxon>
        <taxon>Tracheophyta</taxon>
        <taxon>Spermatophyta</taxon>
        <taxon>Magnoliopsida</taxon>
        <taxon>eudicotyledons</taxon>
        <taxon>Gunneridae</taxon>
        <taxon>Pentapetalae</taxon>
        <taxon>rosids</taxon>
        <taxon>fabids</taxon>
        <taxon>Malpighiales</taxon>
        <taxon>Erythroxylaceae</taxon>
        <taxon>Erythroxylum</taxon>
    </lineage>
</organism>
<evidence type="ECO:0000259" key="5">
    <source>
        <dbReference type="SMART" id="SM00657"/>
    </source>
</evidence>
<dbReference type="Gene3D" id="1.20.1250.40">
    <property type="match status" value="1"/>
</dbReference>
<evidence type="ECO:0000313" key="6">
    <source>
        <dbReference type="EMBL" id="KAJ8761035.1"/>
    </source>
</evidence>
<name>A0AAV8T2N9_9ROSI</name>
<dbReference type="GO" id="GO:0006352">
    <property type="term" value="P:DNA-templated transcription initiation"/>
    <property type="evidence" value="ECO:0007669"/>
    <property type="project" value="InterPro"/>
</dbReference>
<evidence type="ECO:0000313" key="7">
    <source>
        <dbReference type="Proteomes" id="UP001159364"/>
    </source>
</evidence>
<gene>
    <name evidence="6" type="ORF">K2173_025742</name>
</gene>
<sequence length="177" mass="19182">MDKTGNGFSLPTKGVKSSFKSTPGSLSKGGKGDKSSGGKTPVTKEPQPLELKAEQELPKNAKCLMDCEAAPILERVHEQMVLLSQDPTIKLPVSFDRGLQFAKAGAHYTNPQSTRRVLEILKKHGVSDDEICVIANVCPETTDEVFALVPSLKPKTRTLTEPLKDVLEELAKLKKSA</sequence>
<evidence type="ECO:0000256" key="1">
    <source>
        <dbReference type="ARBA" id="ARBA00004123"/>
    </source>
</evidence>
<evidence type="ECO:0000256" key="3">
    <source>
        <dbReference type="ARBA" id="ARBA00025724"/>
    </source>
</evidence>
<dbReference type="InterPro" id="IPR038324">
    <property type="entry name" value="Rpb4/RPC9_sf"/>
</dbReference>
<feature type="region of interest" description="Disordered" evidence="4">
    <location>
        <begin position="1"/>
        <end position="51"/>
    </location>
</feature>
<dbReference type="InterPro" id="IPR045222">
    <property type="entry name" value="Rpb4-like"/>
</dbReference>
<comment type="caution">
    <text evidence="6">The sequence shown here is derived from an EMBL/GenBank/DDBJ whole genome shotgun (WGS) entry which is preliminary data.</text>
</comment>
<dbReference type="AlphaFoldDB" id="A0AAV8T2N9"/>